<dbReference type="PaxDb" id="243159-AFE_3187"/>
<reference evidence="1 2" key="1">
    <citation type="journal article" date="2008" name="BMC Genomics">
        <title>Acidithiobacillus ferrooxidans metabolism: from genome sequence to industrial applications.</title>
        <authorList>
            <person name="Valdes J."/>
            <person name="Pedroso I."/>
            <person name="Quatrini R."/>
            <person name="Dodson R.J."/>
            <person name="Tettelin H."/>
            <person name="Blake R.II."/>
            <person name="Eisen J.A."/>
            <person name="Holmes D.S."/>
        </authorList>
    </citation>
    <scope>NUCLEOTIDE SEQUENCE [LARGE SCALE GENOMIC DNA]</scope>
    <source>
        <strain evidence="2">ATCC 23270 / DSM 14882 / CIP 104768 / NCIMB 8455</strain>
    </source>
</reference>
<dbReference type="AlphaFoldDB" id="B7JB68"/>
<gene>
    <name evidence="1" type="ordered locus">AFE_3187</name>
</gene>
<accession>B7JB68</accession>
<dbReference type="HOGENOM" id="CLU_2434150_0_0_6"/>
<dbReference type="Proteomes" id="UP000001362">
    <property type="component" value="Chromosome"/>
</dbReference>
<sequence length="90" mass="9507">MCRRVGGPGIQGINIHAALVRQYGFGGSYSAVERLIRQIRAAAPPRVTSRLTFAPGEAAQVDFGAGPLLADPLGSEGDDFVALARREVGW</sequence>
<dbReference type="KEGG" id="afr:AFE_3187"/>
<proteinExistence type="predicted"/>
<keyword evidence="2" id="KW-1185">Reference proteome</keyword>
<name>B7JB68_ACIF2</name>
<evidence type="ECO:0000313" key="2">
    <source>
        <dbReference type="Proteomes" id="UP000001362"/>
    </source>
</evidence>
<dbReference type="eggNOG" id="COG4584">
    <property type="taxonomic scope" value="Bacteria"/>
</dbReference>
<dbReference type="EMBL" id="CP001219">
    <property type="protein sequence ID" value="ACK80774.1"/>
    <property type="molecule type" value="Genomic_DNA"/>
</dbReference>
<protein>
    <submittedName>
        <fullName evidence="1">Transposase. degenerate</fullName>
    </submittedName>
</protein>
<organism evidence="1 2">
    <name type="scientific">Acidithiobacillus ferrooxidans (strain ATCC 23270 / DSM 14882 / CIP 104768 / NCIMB 8455)</name>
    <name type="common">Ferrobacillus ferrooxidans (strain ATCC 23270)</name>
    <dbReference type="NCBI Taxonomy" id="243159"/>
    <lineage>
        <taxon>Bacteria</taxon>
        <taxon>Pseudomonadati</taxon>
        <taxon>Pseudomonadota</taxon>
        <taxon>Acidithiobacillia</taxon>
        <taxon>Acidithiobacillales</taxon>
        <taxon>Acidithiobacillaceae</taxon>
        <taxon>Acidithiobacillus</taxon>
    </lineage>
</organism>
<evidence type="ECO:0000313" key="1">
    <source>
        <dbReference type="EMBL" id="ACK80774.1"/>
    </source>
</evidence>